<dbReference type="InterPro" id="IPR052173">
    <property type="entry name" value="Beta-lactam_resp_regulator"/>
</dbReference>
<protein>
    <submittedName>
        <fullName evidence="3">Regulatory protein BlaR1</fullName>
    </submittedName>
</protein>
<evidence type="ECO:0000313" key="4">
    <source>
        <dbReference type="Proteomes" id="UP000315647"/>
    </source>
</evidence>
<dbReference type="Gene3D" id="3.30.2010.10">
    <property type="entry name" value="Metalloproteases ('zincins'), catalytic domain"/>
    <property type="match status" value="1"/>
</dbReference>
<accession>A0A517QEX8</accession>
<sequence length="1103" mass="125539">MSINPEWSYLIWQQVWQCTLLALVVWLICRLVRIRRAHLTYLLWLVVLLKFVTPPLWSSSSGLFCWMQSGLTEEVVQNSAAQQTDSLTRTEWIRRLIGDDVDQLPEAQRASVEVTIHDPQDRSTEAMAAHSRQDIATEAATAASSIRRSPRMSWLTVGLWFWTGMAVLIATVMLIRFLCCWQTIRRAGVVNSPELDELLVRLCGELGLKRRIRLVVTHSRIGPAVIGLFRPTILLPTAIAESRTPEELKPILAHELIHIRRGDLWIGLLQLLASIVWWFHPLVWLTGRRLKFEMEQCCDEEVLAELKCDPRRYAGALLEILELKQTLKTVPMVPGVRPVEITSKRMERIMRLGQGSQKRTPWWCWVVFVTLAAVVLPGAAFVVSAGDEDSERTVTKTVPTEVVHAVKPTAEAQRSSKSEVGSDKPYIRPVPLLSQEIDIPKLVINSSRRHTHSIDDLLARARNVAGVMRANDFLIDQIRLRIAELPEVEAESPGSHYDISTPFYFETLQIPIRDERKQYRIRKMSGVMIKDDQLEVFSANRAYHRRVEQVLAELRQNKFTKLKITTTLVSVSERFLQDHLLKRKSMKVFTRKQSVKKQYLDLRNVIWNEPEQVSYDYLVCDVLDQERSRDFMMKFLSTPEAKVVFVPPVSLECKQSATIASKIGLLKGQDANSLWWNTGEGGYGVSIDLQTRMSDRSGAVRRDMLNYQMTFYQVDGETRLKTDQEVTERPAPLISQQVYKDAMLLKPGETLLAGGFPIASPAREEKRVLLVMLQAERESVEQKPESELLMLGEGVNSDAGVTGHIQLDQSNFKDTLVTECYPVADLVVPIPRHVIVGAKDQQVKAEPPRFDALIELIQQNVTPEAWEKEGPTIRAFEKDLSLVIRAKHSTHDQIAELISRIRAVHDQMIPVDFRIFTTEDVQKWYEYWDHSDSAEQKQFSQKLRGEDLNQGVLISASEAAMIQDLVRQPGLIGLKLYGVKLALFNRQSAGFELSRKFHEGLPGDSRIQFRPVIKSEDQIQLSMMINATQSDDPLSNFKSMTIPMGKKMLVDVTDQLLGQETPLLPYELINQGKTGTRYFMIVSPGKKITMSESFKTPLTPPSR</sequence>
<evidence type="ECO:0000259" key="2">
    <source>
        <dbReference type="Pfam" id="PF05569"/>
    </source>
</evidence>
<organism evidence="3 4">
    <name type="scientific">Gimesia panareensis</name>
    <dbReference type="NCBI Taxonomy" id="2527978"/>
    <lineage>
        <taxon>Bacteria</taxon>
        <taxon>Pseudomonadati</taxon>
        <taxon>Planctomycetota</taxon>
        <taxon>Planctomycetia</taxon>
        <taxon>Planctomycetales</taxon>
        <taxon>Planctomycetaceae</taxon>
        <taxon>Gimesia</taxon>
    </lineage>
</organism>
<dbReference type="Proteomes" id="UP000315647">
    <property type="component" value="Chromosome"/>
</dbReference>
<feature type="transmembrane region" description="Helical" evidence="1">
    <location>
        <begin position="14"/>
        <end position="32"/>
    </location>
</feature>
<keyword evidence="4" id="KW-1185">Reference proteome</keyword>
<reference evidence="3 4" key="1">
    <citation type="submission" date="2019-03" db="EMBL/GenBank/DDBJ databases">
        <title>Deep-cultivation of Planctomycetes and their phenomic and genomic characterization uncovers novel biology.</title>
        <authorList>
            <person name="Wiegand S."/>
            <person name="Jogler M."/>
            <person name="Boedeker C."/>
            <person name="Pinto D."/>
            <person name="Vollmers J."/>
            <person name="Rivas-Marin E."/>
            <person name="Kohn T."/>
            <person name="Peeters S.H."/>
            <person name="Heuer A."/>
            <person name="Rast P."/>
            <person name="Oberbeckmann S."/>
            <person name="Bunk B."/>
            <person name="Jeske O."/>
            <person name="Meyerdierks A."/>
            <person name="Storesund J.E."/>
            <person name="Kallscheuer N."/>
            <person name="Luecker S."/>
            <person name="Lage O.M."/>
            <person name="Pohl T."/>
            <person name="Merkel B.J."/>
            <person name="Hornburger P."/>
            <person name="Mueller R.-W."/>
            <person name="Bruemmer F."/>
            <person name="Labrenz M."/>
            <person name="Spormann A.M."/>
            <person name="Op den Camp H."/>
            <person name="Overmann J."/>
            <person name="Amann R."/>
            <person name="Jetten M.S.M."/>
            <person name="Mascher T."/>
            <person name="Medema M.H."/>
            <person name="Devos D.P."/>
            <person name="Kaster A.-K."/>
            <person name="Ovreas L."/>
            <person name="Rohde M."/>
            <person name="Galperin M.Y."/>
            <person name="Jogler C."/>
        </authorList>
    </citation>
    <scope>NUCLEOTIDE SEQUENCE [LARGE SCALE GENOMIC DNA]</scope>
    <source>
        <strain evidence="3 4">Enr10</strain>
    </source>
</reference>
<dbReference type="InterPro" id="IPR008756">
    <property type="entry name" value="Peptidase_M56"/>
</dbReference>
<gene>
    <name evidence="3" type="primary">blaR1_14</name>
    <name evidence="3" type="ORF">Enr10x_55520</name>
</gene>
<name>A0A517QEX8_9PLAN</name>
<dbReference type="Pfam" id="PF05569">
    <property type="entry name" value="Peptidase_M56"/>
    <property type="match status" value="1"/>
</dbReference>
<evidence type="ECO:0000313" key="3">
    <source>
        <dbReference type="EMBL" id="QDT30192.1"/>
    </source>
</evidence>
<keyword evidence="1" id="KW-0812">Transmembrane</keyword>
<feature type="transmembrane region" description="Helical" evidence="1">
    <location>
        <begin position="362"/>
        <end position="383"/>
    </location>
</feature>
<dbReference type="PANTHER" id="PTHR34978:SF3">
    <property type="entry name" value="SLR0241 PROTEIN"/>
    <property type="match status" value="1"/>
</dbReference>
<dbReference type="EMBL" id="CP037421">
    <property type="protein sequence ID" value="QDT30192.1"/>
    <property type="molecule type" value="Genomic_DNA"/>
</dbReference>
<feature type="transmembrane region" description="Helical" evidence="1">
    <location>
        <begin position="221"/>
        <end position="240"/>
    </location>
</feature>
<dbReference type="AlphaFoldDB" id="A0A517QEX8"/>
<feature type="transmembrane region" description="Helical" evidence="1">
    <location>
        <begin position="39"/>
        <end position="57"/>
    </location>
</feature>
<feature type="transmembrane region" description="Helical" evidence="1">
    <location>
        <begin position="159"/>
        <end position="179"/>
    </location>
</feature>
<feature type="domain" description="Peptidase M56" evidence="2">
    <location>
        <begin position="17"/>
        <end position="332"/>
    </location>
</feature>
<dbReference type="CDD" id="cd07341">
    <property type="entry name" value="M56_BlaR1_MecR1_like"/>
    <property type="match status" value="1"/>
</dbReference>
<proteinExistence type="predicted"/>
<dbReference type="PANTHER" id="PTHR34978">
    <property type="entry name" value="POSSIBLE SENSOR-TRANSDUCER PROTEIN BLAR"/>
    <property type="match status" value="1"/>
</dbReference>
<keyword evidence="1" id="KW-1133">Transmembrane helix</keyword>
<evidence type="ECO:0000256" key="1">
    <source>
        <dbReference type="SAM" id="Phobius"/>
    </source>
</evidence>
<keyword evidence="1" id="KW-0472">Membrane</keyword>
<feature type="transmembrane region" description="Helical" evidence="1">
    <location>
        <begin position="264"/>
        <end position="285"/>
    </location>
</feature>